<accession>A0AA86U4V0</accession>
<name>A0AA86U4V0_9EUKA</name>
<protein>
    <submittedName>
        <fullName evidence="2">Nicotinamide-nucleotide adenylyltransferase</fullName>
    </submittedName>
    <submittedName>
        <fullName evidence="3">Nicotinamide-nucleotide_adenylyltransferase</fullName>
    </submittedName>
</protein>
<dbReference type="InterPro" id="IPR004821">
    <property type="entry name" value="Cyt_trans-like"/>
</dbReference>
<dbReference type="PANTHER" id="PTHR12039:SF0">
    <property type="entry name" value="NICOTINAMIDE-NUCLEOTIDE ADENYLYLTRANSFERASE"/>
    <property type="match status" value="1"/>
</dbReference>
<dbReference type="AlphaFoldDB" id="A0AA86U4V0"/>
<proteinExistence type="predicted"/>
<dbReference type="Pfam" id="PF01467">
    <property type="entry name" value="CTP_transf_like"/>
    <property type="match status" value="1"/>
</dbReference>
<dbReference type="EMBL" id="CAXDID020000613">
    <property type="protein sequence ID" value="CAL6106622.1"/>
    <property type="molecule type" value="Genomic_DNA"/>
</dbReference>
<dbReference type="PANTHER" id="PTHR12039">
    <property type="entry name" value="NICOTINAMIDE MONONUCLEOTIDE ADENYLYLTRANSFERASE"/>
    <property type="match status" value="1"/>
</dbReference>
<keyword evidence="4" id="KW-1185">Reference proteome</keyword>
<evidence type="ECO:0000313" key="2">
    <source>
        <dbReference type="EMBL" id="CAI9942700.1"/>
    </source>
</evidence>
<dbReference type="InterPro" id="IPR051182">
    <property type="entry name" value="Euk_NMN_adenylyltrnsfrase"/>
</dbReference>
<keyword evidence="2" id="KW-0808">Transferase</keyword>
<dbReference type="GO" id="GO:0004515">
    <property type="term" value="F:nicotinate-nucleotide adenylyltransferase activity"/>
    <property type="evidence" value="ECO:0007669"/>
    <property type="project" value="TreeGrafter"/>
</dbReference>
<gene>
    <name evidence="2" type="ORF">HINF_LOCUS30345</name>
    <name evidence="3" type="ORF">HINF_LOCUS73831</name>
</gene>
<organism evidence="2">
    <name type="scientific">Hexamita inflata</name>
    <dbReference type="NCBI Taxonomy" id="28002"/>
    <lineage>
        <taxon>Eukaryota</taxon>
        <taxon>Metamonada</taxon>
        <taxon>Diplomonadida</taxon>
        <taxon>Hexamitidae</taxon>
        <taxon>Hexamitinae</taxon>
        <taxon>Hexamita</taxon>
    </lineage>
</organism>
<keyword evidence="2" id="KW-0548">Nucleotidyltransferase</keyword>
<dbReference type="EMBL" id="CATOUU010000704">
    <property type="protein sequence ID" value="CAI9942700.1"/>
    <property type="molecule type" value="Genomic_DNA"/>
</dbReference>
<reference evidence="3 4" key="2">
    <citation type="submission" date="2024-07" db="EMBL/GenBank/DDBJ databases">
        <authorList>
            <person name="Akdeniz Z."/>
        </authorList>
    </citation>
    <scope>NUCLEOTIDE SEQUENCE [LARGE SCALE GENOMIC DNA]</scope>
</reference>
<feature type="domain" description="Cytidyltransferase-like" evidence="1">
    <location>
        <begin position="6"/>
        <end position="159"/>
    </location>
</feature>
<evidence type="ECO:0000259" key="1">
    <source>
        <dbReference type="Pfam" id="PF01467"/>
    </source>
</evidence>
<sequence length="359" mass="42000">MPILVLNGSFNPITHGHIKLLEQAKYQVESNRMQVTKIYISPTCDAYPYKLLLPASHRIDMINIALQSSQIRTITEINDEEVMSPVFLPTYQVMNSLKKKHPTERIFLVCGTDYLYEIMNHWSETDIRLLFQDVELLCYNRPRGNGSIPVQNIYLKHENQFWNQFVSKIRIEDKVNIGEMSSSAAIEGRMDFLDEKVAKYMEEKIFMDEVDNNTDGLIIGGGAQGSNTWHLNTIETQQILRQQDPDRKFDSIYLREDGTGHIRLNKIAHKFDSIEQLFLKITILTREDQKNVDKIKLQQARTQIFNMLNKDEYQRKYQVYPEEQEAKLKDKVEVQQIKDQQNYKIPLVLICSAAIFFKQ</sequence>
<evidence type="ECO:0000313" key="4">
    <source>
        <dbReference type="Proteomes" id="UP001642409"/>
    </source>
</evidence>
<dbReference type="InterPro" id="IPR014729">
    <property type="entry name" value="Rossmann-like_a/b/a_fold"/>
</dbReference>
<dbReference type="Gene3D" id="3.40.50.620">
    <property type="entry name" value="HUPs"/>
    <property type="match status" value="1"/>
</dbReference>
<dbReference type="GO" id="GO:0009435">
    <property type="term" value="P:NAD+ biosynthetic process"/>
    <property type="evidence" value="ECO:0007669"/>
    <property type="project" value="TreeGrafter"/>
</dbReference>
<dbReference type="GO" id="GO:0000309">
    <property type="term" value="F:nicotinamide-nucleotide adenylyltransferase activity"/>
    <property type="evidence" value="ECO:0007669"/>
    <property type="project" value="TreeGrafter"/>
</dbReference>
<dbReference type="Proteomes" id="UP001642409">
    <property type="component" value="Unassembled WGS sequence"/>
</dbReference>
<comment type="caution">
    <text evidence="2">The sequence shown here is derived from an EMBL/GenBank/DDBJ whole genome shotgun (WGS) entry which is preliminary data.</text>
</comment>
<dbReference type="NCBIfam" id="TIGR00125">
    <property type="entry name" value="cyt_tran_rel"/>
    <property type="match status" value="1"/>
</dbReference>
<evidence type="ECO:0000313" key="3">
    <source>
        <dbReference type="EMBL" id="CAL6106622.1"/>
    </source>
</evidence>
<reference evidence="2" key="1">
    <citation type="submission" date="2023-06" db="EMBL/GenBank/DDBJ databases">
        <authorList>
            <person name="Kurt Z."/>
        </authorList>
    </citation>
    <scope>NUCLEOTIDE SEQUENCE</scope>
</reference>
<dbReference type="SUPFAM" id="SSF52374">
    <property type="entry name" value="Nucleotidylyl transferase"/>
    <property type="match status" value="1"/>
</dbReference>